<gene>
    <name evidence="1" type="ORF">ABOD76_07285</name>
</gene>
<reference evidence="1" key="1">
    <citation type="submission" date="2024-06" db="EMBL/GenBank/DDBJ databases">
        <title>Draft Genome Sequence of Deinococcus sonorensis Type Strain KR-87, a Biofilm Producing Representative of the Genus Deinococcus.</title>
        <authorList>
            <person name="Boren L.S."/>
            <person name="Grosso R.A."/>
            <person name="Hugenberg-Cox A.N."/>
            <person name="Hill J.T.E."/>
            <person name="Albert C.M."/>
            <person name="Tuohy J.M."/>
        </authorList>
    </citation>
    <scope>NUCLEOTIDE SEQUENCE</scope>
    <source>
        <strain evidence="1">KR-87</strain>
    </source>
</reference>
<accession>A0AAU7UC60</accession>
<sequence>MSLPTSPTFDYWVELVELYEYKVRDLIAGRTPRGGRRSLGDLRDLLQAAPLDAALLRRFGRTDREWRNFLRAQVQRAHPAEEGALSHWSPQPQEAGGEQHALLELRYTIWREAMWIQAQAQAEQWLREPDLITLRVAYVLHVDLERGEHSMTLPRLGDPLTSLDNESVALTLLRELADQVCTAVRDGRRSGPGGAQPVLGRLRDALNAIVHNPYPRHPDQDVTTARVRAAERDRLGPELTRTLIEALRAETGAPRPAEERVRVREAAARLLEFLQRLVPTSDGGQGIEWPPLPQVLYASQERFALAQPDDGASALAVRLSGGSHTRWRNLPLRWKRAGEGWLLAVGDLEYRLSSRAEEQPGGIEISLGERTAVALVSGDYLYLHCPDEPGTDLGALMGLARVVAALLDPNGAYLNLRLARAVAQRLRDGRVDPDSVSALSADRYTAASGPALLAFARKGAENLLARLRHLPPPEAEQLFRAAAEAIEAPESHVAQLLGLLQQAADPLRLVPPSETQLPTVGPLRLVSPDETLSLRFAGEPLAIEVEGRVVTLRQDYKGDLAVVLPGAPAAILRDLLVLEVPLGGILLVRQGSFVMASVLPHLPVD</sequence>
<organism evidence="1">
    <name type="scientific">Deinococcus sonorensis KR-87</name>
    <dbReference type="NCBI Taxonomy" id="694439"/>
    <lineage>
        <taxon>Bacteria</taxon>
        <taxon>Thermotogati</taxon>
        <taxon>Deinococcota</taxon>
        <taxon>Deinococci</taxon>
        <taxon>Deinococcales</taxon>
        <taxon>Deinococcaceae</taxon>
        <taxon>Deinococcus</taxon>
    </lineage>
</organism>
<protein>
    <submittedName>
        <fullName evidence="1">Uncharacterized protein</fullName>
    </submittedName>
</protein>
<dbReference type="KEGG" id="dsc:ABOD76_07285"/>
<evidence type="ECO:0000313" key="1">
    <source>
        <dbReference type="EMBL" id="XBV86096.1"/>
    </source>
</evidence>
<proteinExistence type="predicted"/>
<dbReference type="AlphaFoldDB" id="A0AAU7UC60"/>
<dbReference type="RefSeq" id="WP_350244146.1">
    <property type="nucleotide sequence ID" value="NZ_CP158299.1"/>
</dbReference>
<name>A0AAU7UC60_9DEIO</name>
<dbReference type="EMBL" id="CP158299">
    <property type="protein sequence ID" value="XBV86096.1"/>
    <property type="molecule type" value="Genomic_DNA"/>
</dbReference>